<keyword evidence="2 4" id="KW-0238">DNA-binding</keyword>
<dbReference type="InterPro" id="IPR001647">
    <property type="entry name" value="HTH_TetR"/>
</dbReference>
<dbReference type="InterPro" id="IPR050109">
    <property type="entry name" value="HTH-type_TetR-like_transc_reg"/>
</dbReference>
<evidence type="ECO:0000256" key="2">
    <source>
        <dbReference type="ARBA" id="ARBA00023125"/>
    </source>
</evidence>
<dbReference type="EMBL" id="CP065682">
    <property type="protein sequence ID" value="QPS34562.1"/>
    <property type="molecule type" value="Genomic_DNA"/>
</dbReference>
<dbReference type="AlphaFoldDB" id="A0A7T2TIM6"/>
<accession>A0A7T2TIM6</accession>
<name>A0A7T2TIM6_9MICO</name>
<dbReference type="PANTHER" id="PTHR30055:SF238">
    <property type="entry name" value="MYCOFACTOCIN BIOSYNTHESIS TRANSCRIPTIONAL REGULATOR MFTR-RELATED"/>
    <property type="match status" value="1"/>
</dbReference>
<evidence type="ECO:0000256" key="3">
    <source>
        <dbReference type="ARBA" id="ARBA00023163"/>
    </source>
</evidence>
<dbReference type="GO" id="GO:0000976">
    <property type="term" value="F:transcription cis-regulatory region binding"/>
    <property type="evidence" value="ECO:0007669"/>
    <property type="project" value="TreeGrafter"/>
</dbReference>
<dbReference type="Gene3D" id="1.10.10.60">
    <property type="entry name" value="Homeodomain-like"/>
    <property type="match status" value="1"/>
</dbReference>
<evidence type="ECO:0000256" key="1">
    <source>
        <dbReference type="ARBA" id="ARBA00023015"/>
    </source>
</evidence>
<dbReference type="KEGG" id="bcau:I6G59_04340"/>
<dbReference type="PRINTS" id="PR00455">
    <property type="entry name" value="HTHTETR"/>
</dbReference>
<evidence type="ECO:0000259" key="5">
    <source>
        <dbReference type="PROSITE" id="PS50977"/>
    </source>
</evidence>
<dbReference type="Proteomes" id="UP000594979">
    <property type="component" value="Chromosome"/>
</dbReference>
<proteinExistence type="predicted"/>
<dbReference type="PANTHER" id="PTHR30055">
    <property type="entry name" value="HTH-TYPE TRANSCRIPTIONAL REGULATOR RUTR"/>
    <property type="match status" value="1"/>
</dbReference>
<feature type="domain" description="HTH tetR-type" evidence="5">
    <location>
        <begin position="12"/>
        <end position="72"/>
    </location>
</feature>
<dbReference type="GO" id="GO:0003700">
    <property type="term" value="F:DNA-binding transcription factor activity"/>
    <property type="evidence" value="ECO:0007669"/>
    <property type="project" value="TreeGrafter"/>
</dbReference>
<dbReference type="Pfam" id="PF00440">
    <property type="entry name" value="TetR_N"/>
    <property type="match status" value="1"/>
</dbReference>
<reference evidence="6 7" key="1">
    <citation type="submission" date="2020-12" db="EMBL/GenBank/DDBJ databases">
        <title>FDA dAtabase for Regulatory Grade micrObial Sequences (FDA-ARGOS): Supporting development and validation of Infectious Disease Dx tests.</title>
        <authorList>
            <person name="Sproer C."/>
            <person name="Gronow S."/>
            <person name="Severitt S."/>
            <person name="Schroder I."/>
            <person name="Tallon L."/>
            <person name="Sadzewicz L."/>
            <person name="Zhao X."/>
            <person name="Boylan J."/>
            <person name="Ott S."/>
            <person name="Bowen H."/>
            <person name="Vavikolanu K."/>
            <person name="Mehta A."/>
            <person name="Aluvathingal J."/>
            <person name="Nadendla S."/>
            <person name="Lowell S."/>
            <person name="Myers T."/>
            <person name="Yan Y."/>
            <person name="Sichtig H."/>
        </authorList>
    </citation>
    <scope>NUCLEOTIDE SEQUENCE [LARGE SCALE GENOMIC DNA]</scope>
    <source>
        <strain evidence="6 7">FDAARGOS_902</strain>
    </source>
</reference>
<evidence type="ECO:0000313" key="7">
    <source>
        <dbReference type="Proteomes" id="UP000594979"/>
    </source>
</evidence>
<dbReference type="RefSeq" id="WP_137824550.1">
    <property type="nucleotide sequence ID" value="NZ_CP065682.1"/>
</dbReference>
<dbReference type="SUPFAM" id="SSF46689">
    <property type="entry name" value="Homeodomain-like"/>
    <property type="match status" value="1"/>
</dbReference>
<dbReference type="InterPro" id="IPR009057">
    <property type="entry name" value="Homeodomain-like_sf"/>
</dbReference>
<organism evidence="6 7">
    <name type="scientific">Brevibacterium casei</name>
    <dbReference type="NCBI Taxonomy" id="33889"/>
    <lineage>
        <taxon>Bacteria</taxon>
        <taxon>Bacillati</taxon>
        <taxon>Actinomycetota</taxon>
        <taxon>Actinomycetes</taxon>
        <taxon>Micrococcales</taxon>
        <taxon>Brevibacteriaceae</taxon>
        <taxon>Brevibacterium</taxon>
    </lineage>
</organism>
<keyword evidence="1" id="KW-0805">Transcription regulation</keyword>
<dbReference type="Gene3D" id="1.10.357.10">
    <property type="entry name" value="Tetracycline Repressor, domain 2"/>
    <property type="match status" value="1"/>
</dbReference>
<feature type="DNA-binding region" description="H-T-H motif" evidence="4">
    <location>
        <begin position="35"/>
        <end position="54"/>
    </location>
</feature>
<dbReference type="PROSITE" id="PS50977">
    <property type="entry name" value="HTH_TETR_2"/>
    <property type="match status" value="1"/>
</dbReference>
<evidence type="ECO:0000256" key="4">
    <source>
        <dbReference type="PROSITE-ProRule" id="PRU00335"/>
    </source>
</evidence>
<protein>
    <submittedName>
        <fullName evidence="6">TetR family transcriptional regulator</fullName>
    </submittedName>
</protein>
<sequence length="192" mass="20771">MDLPSLRDRKRLLIQEDIMAVALRLFRERGYEATTVDDLAAASGMSRRTFFRYFPSKEDVLAGKWTAMGEGIVVALIERPADEEPWASLRASLAGVVEHYADPARRTDSYALDEVVDSTPSLRAAFVAKVDLLAEALSAVLVSRGVAEVRAQMLARACGAALTVAMRQARATGAEGIADDLDRAMGVLTPGM</sequence>
<evidence type="ECO:0000313" key="6">
    <source>
        <dbReference type="EMBL" id="QPS34562.1"/>
    </source>
</evidence>
<gene>
    <name evidence="6" type="ORF">I6G59_04340</name>
</gene>
<keyword evidence="3" id="KW-0804">Transcription</keyword>